<protein>
    <submittedName>
        <fullName evidence="2">Uncharacterized protein</fullName>
    </submittedName>
</protein>
<feature type="compositionally biased region" description="Basic and acidic residues" evidence="1">
    <location>
        <begin position="1"/>
        <end position="11"/>
    </location>
</feature>
<keyword evidence="3" id="KW-1185">Reference proteome</keyword>
<proteinExistence type="predicted"/>
<evidence type="ECO:0000313" key="2">
    <source>
        <dbReference type="EMBL" id="MDI1431310.1"/>
    </source>
</evidence>
<comment type="caution">
    <text evidence="2">The sequence shown here is derived from an EMBL/GenBank/DDBJ whole genome shotgun (WGS) entry which is preliminary data.</text>
</comment>
<evidence type="ECO:0000256" key="1">
    <source>
        <dbReference type="SAM" id="MobiDB-lite"/>
    </source>
</evidence>
<reference evidence="2 3" key="1">
    <citation type="submission" date="2023-04" db="EMBL/GenBank/DDBJ databases">
        <title>The genome sequence of Polyangium sorediatum DSM14670.</title>
        <authorList>
            <person name="Zhang X."/>
        </authorList>
    </citation>
    <scope>NUCLEOTIDE SEQUENCE [LARGE SCALE GENOMIC DNA]</scope>
    <source>
        <strain evidence="2 3">DSM 14670</strain>
    </source>
</reference>
<dbReference type="Proteomes" id="UP001160301">
    <property type="component" value="Unassembled WGS sequence"/>
</dbReference>
<organism evidence="2 3">
    <name type="scientific">Polyangium sorediatum</name>
    <dbReference type="NCBI Taxonomy" id="889274"/>
    <lineage>
        <taxon>Bacteria</taxon>
        <taxon>Pseudomonadati</taxon>
        <taxon>Myxococcota</taxon>
        <taxon>Polyangia</taxon>
        <taxon>Polyangiales</taxon>
        <taxon>Polyangiaceae</taxon>
        <taxon>Polyangium</taxon>
    </lineage>
</organism>
<gene>
    <name evidence="2" type="ORF">QHF89_17580</name>
</gene>
<dbReference type="EMBL" id="JARZHI010000013">
    <property type="protein sequence ID" value="MDI1431310.1"/>
    <property type="molecule type" value="Genomic_DNA"/>
</dbReference>
<feature type="region of interest" description="Disordered" evidence="1">
    <location>
        <begin position="1"/>
        <end position="22"/>
    </location>
</feature>
<accession>A0ABT6NSK2</accession>
<evidence type="ECO:0000313" key="3">
    <source>
        <dbReference type="Proteomes" id="UP001160301"/>
    </source>
</evidence>
<name>A0ABT6NSK2_9BACT</name>
<sequence length="58" mass="6419">MIDEVRTREIPPGRYLPGGSLPRFDDLRPRAAQEVGQRGVVPFSGALAWGHRLHVGRA</sequence>